<accession>A0A2K8KLJ4</accession>
<name>A0A2K8KLJ4_9MOLU</name>
<dbReference type="Proteomes" id="UP000231179">
    <property type="component" value="Chromosome"/>
</dbReference>
<sequence>MKKRIGIAIYPEKMGIDKTIEYLKMAKTFGVERLYATFLQINMFSNNKE</sequence>
<keyword evidence="3" id="KW-1185">Reference proteome</keyword>
<evidence type="ECO:0000313" key="3">
    <source>
        <dbReference type="Proteomes" id="UP000231179"/>
    </source>
</evidence>
<organism evidence="2 3">
    <name type="scientific">Spiroplasma clarkii</name>
    <dbReference type="NCBI Taxonomy" id="2139"/>
    <lineage>
        <taxon>Bacteria</taxon>
        <taxon>Bacillati</taxon>
        <taxon>Mycoplasmatota</taxon>
        <taxon>Mollicutes</taxon>
        <taxon>Entomoplasmatales</taxon>
        <taxon>Spiroplasmataceae</taxon>
        <taxon>Spiroplasma</taxon>
    </lineage>
</organism>
<evidence type="ECO:0000313" key="2">
    <source>
        <dbReference type="EMBL" id="ATX71231.1"/>
    </source>
</evidence>
<dbReference type="Pfam" id="PF19200">
    <property type="entry name" value="MupG_N"/>
    <property type="match status" value="1"/>
</dbReference>
<gene>
    <name evidence="2" type="ORF">SCLAR_v1c09250</name>
</gene>
<dbReference type="InterPro" id="IPR013785">
    <property type="entry name" value="Aldolase_TIM"/>
</dbReference>
<protein>
    <recommendedName>
        <fullName evidence="1">6-phospho-N-acetylmuramidase N-terminal domain-containing protein</fullName>
    </recommendedName>
</protein>
<reference evidence="2 3" key="1">
    <citation type="submission" date="2017-11" db="EMBL/GenBank/DDBJ databases">
        <title>Complete genome sequence of Spiroplasma clarkii CN-5 (DSM 19994).</title>
        <authorList>
            <person name="Tsai Y.-M."/>
            <person name="Chang A."/>
            <person name="Lo W.-S."/>
            <person name="Kuo C.-H."/>
        </authorList>
    </citation>
    <scope>NUCLEOTIDE SEQUENCE [LARGE SCALE GENOMIC DNA]</scope>
    <source>
        <strain evidence="2 3">CN-5</strain>
    </source>
</reference>
<dbReference type="Gene3D" id="3.20.20.70">
    <property type="entry name" value="Aldolase class I"/>
    <property type="match status" value="1"/>
</dbReference>
<dbReference type="EMBL" id="CP024870">
    <property type="protein sequence ID" value="ATX71231.1"/>
    <property type="molecule type" value="Genomic_DNA"/>
</dbReference>
<proteinExistence type="predicted"/>
<evidence type="ECO:0000259" key="1">
    <source>
        <dbReference type="Pfam" id="PF19200"/>
    </source>
</evidence>
<dbReference type="AlphaFoldDB" id="A0A2K8KLJ4"/>
<dbReference type="RefSeq" id="WP_146638027.1">
    <property type="nucleotide sequence ID" value="NZ_CP015819.1"/>
</dbReference>
<feature type="domain" description="6-phospho-N-acetylmuramidase N-terminal" evidence="1">
    <location>
        <begin position="5"/>
        <end position="43"/>
    </location>
</feature>
<dbReference type="InterPro" id="IPR043797">
    <property type="entry name" value="MupG_N"/>
</dbReference>